<gene>
    <name evidence="2" type="ORF">PWF71_14555</name>
</gene>
<protein>
    <recommendedName>
        <fullName evidence="4">PepSY domain-containing protein</fullName>
    </recommendedName>
</protein>
<dbReference type="AlphaFoldDB" id="A0AAJ5VA63"/>
<feature type="signal peptide" evidence="1">
    <location>
        <begin position="1"/>
        <end position="34"/>
    </location>
</feature>
<name>A0AAJ5VA63_MICMQ</name>
<sequence length="193" mass="20521">MSATIMEAPMPSTPRLHASALLLAGVLACAGCSAAMPSPPSTVGDGFPGTCLPSELSWPSDFLESLPGESEAIGGTIVGLRLEWVDSDFVWRLRSADTRVDMFGERVDDPAFGRESLVDVRTLEVITTGETELTEAEQQMNGSSAYSAAQLSGEEYPSPLIVEMARVMEDGSPAWRLTLCDTATNEMTVTTLG</sequence>
<evidence type="ECO:0000256" key="1">
    <source>
        <dbReference type="SAM" id="SignalP"/>
    </source>
</evidence>
<dbReference type="Proteomes" id="UP001214756">
    <property type="component" value="Chromosome"/>
</dbReference>
<dbReference type="RefSeq" id="WP_275093028.1">
    <property type="nucleotide sequence ID" value="NZ_CP118606.1"/>
</dbReference>
<organism evidence="2 3">
    <name type="scientific">Microbacterium maritypicum</name>
    <name type="common">Microbacterium liquefaciens</name>
    <dbReference type="NCBI Taxonomy" id="33918"/>
    <lineage>
        <taxon>Bacteria</taxon>
        <taxon>Bacillati</taxon>
        <taxon>Actinomycetota</taxon>
        <taxon>Actinomycetes</taxon>
        <taxon>Micrococcales</taxon>
        <taxon>Microbacteriaceae</taxon>
        <taxon>Microbacterium</taxon>
    </lineage>
</organism>
<proteinExistence type="predicted"/>
<feature type="chain" id="PRO_5042548554" description="PepSY domain-containing protein" evidence="1">
    <location>
        <begin position="35"/>
        <end position="193"/>
    </location>
</feature>
<dbReference type="EMBL" id="CP118606">
    <property type="protein sequence ID" value="WEF20494.1"/>
    <property type="molecule type" value="Genomic_DNA"/>
</dbReference>
<keyword evidence="1" id="KW-0732">Signal</keyword>
<evidence type="ECO:0008006" key="4">
    <source>
        <dbReference type="Google" id="ProtNLM"/>
    </source>
</evidence>
<evidence type="ECO:0000313" key="3">
    <source>
        <dbReference type="Proteomes" id="UP001214756"/>
    </source>
</evidence>
<reference evidence="2" key="1">
    <citation type="submission" date="2023-02" db="EMBL/GenBank/DDBJ databases">
        <title>Genome sequence of Microbacterium liquefaciens B1075.</title>
        <authorList>
            <person name="Cao J."/>
            <person name="Li X."/>
        </authorList>
    </citation>
    <scope>NUCLEOTIDE SEQUENCE</scope>
    <source>
        <strain evidence="2">B1075</strain>
    </source>
</reference>
<accession>A0AAJ5VA63</accession>
<evidence type="ECO:0000313" key="2">
    <source>
        <dbReference type="EMBL" id="WEF20494.1"/>
    </source>
</evidence>